<keyword evidence="6" id="KW-1185">Reference proteome</keyword>
<comment type="similarity">
    <text evidence="1">Belongs to the GMC oxidoreductase family.</text>
</comment>
<reference evidence="5 6" key="2">
    <citation type="submission" date="2020-07" db="EMBL/GenBank/DDBJ databases">
        <title>Genome assembly of wild tea tree DASZ reveals pedigree and selection history of tea varieties.</title>
        <authorList>
            <person name="Zhang W."/>
        </authorList>
    </citation>
    <scope>NUCLEOTIDE SEQUENCE [LARGE SCALE GENOMIC DNA]</scope>
    <source>
        <strain evidence="6">cv. G240</strain>
        <tissue evidence="5">Leaf</tissue>
    </source>
</reference>
<protein>
    <submittedName>
        <fullName evidence="5">Uncharacterized protein</fullName>
    </submittedName>
</protein>
<dbReference type="PANTHER" id="PTHR46056:SF10">
    <property type="entry name" value="LONG-CHAIN-ALCOHOL OXIDASE FAO3"/>
    <property type="match status" value="1"/>
</dbReference>
<accession>A0A7J7HCM3</accession>
<keyword evidence="4" id="KW-0560">Oxidoreductase</keyword>
<keyword evidence="2" id="KW-0285">Flavoprotein</keyword>
<evidence type="ECO:0000256" key="1">
    <source>
        <dbReference type="ARBA" id="ARBA00010790"/>
    </source>
</evidence>
<name>A0A7J7HCM3_CAMSI</name>
<gene>
    <name evidence="5" type="ORF">HYC85_012673</name>
</gene>
<dbReference type="Proteomes" id="UP000593564">
    <property type="component" value="Unassembled WGS sequence"/>
</dbReference>
<sequence>MGRKCHPLLRGGRRETKYSHGFSAAQMESLASVCEAILPPLPFNSLDVAQNQAQTNKKSIQFFHKASGSHNPVPDEIAEMIVKRTFFEAVILLKLVLAVLSTRLGTLLLCGSLCLCGDKWPYIKKFSDISLEKREKVIQKWLRHSFFTPIRLAFVFIKFLCLFVFFSQPICPIAGNRDDSIWPKFGLPIILLIADNLSQDEVSKLELSWADLLILLNHLGQDLVFWNLGSAHFRLSSSLLGPNHLSRDRVFWDSPCSTSRKSQ</sequence>
<dbReference type="EMBL" id="JACBKZ010000005">
    <property type="protein sequence ID" value="KAF5950680.1"/>
    <property type="molecule type" value="Genomic_DNA"/>
</dbReference>
<evidence type="ECO:0000313" key="6">
    <source>
        <dbReference type="Proteomes" id="UP000593564"/>
    </source>
</evidence>
<evidence type="ECO:0000256" key="2">
    <source>
        <dbReference type="ARBA" id="ARBA00022630"/>
    </source>
</evidence>
<evidence type="ECO:0000256" key="3">
    <source>
        <dbReference type="ARBA" id="ARBA00022827"/>
    </source>
</evidence>
<dbReference type="AlphaFoldDB" id="A0A7J7HCM3"/>
<comment type="caution">
    <text evidence="5">The sequence shown here is derived from an EMBL/GenBank/DDBJ whole genome shotgun (WGS) entry which is preliminary data.</text>
</comment>
<reference evidence="6" key="1">
    <citation type="journal article" date="2020" name="Nat. Commun.">
        <title>Genome assembly of wild tea tree DASZ reveals pedigree and selection history of tea varieties.</title>
        <authorList>
            <person name="Zhang W."/>
            <person name="Zhang Y."/>
            <person name="Qiu H."/>
            <person name="Guo Y."/>
            <person name="Wan H."/>
            <person name="Zhang X."/>
            <person name="Scossa F."/>
            <person name="Alseekh S."/>
            <person name="Zhang Q."/>
            <person name="Wang P."/>
            <person name="Xu L."/>
            <person name="Schmidt M.H."/>
            <person name="Jia X."/>
            <person name="Li D."/>
            <person name="Zhu A."/>
            <person name="Guo F."/>
            <person name="Chen W."/>
            <person name="Ni D."/>
            <person name="Usadel B."/>
            <person name="Fernie A.R."/>
            <person name="Wen W."/>
        </authorList>
    </citation>
    <scope>NUCLEOTIDE SEQUENCE [LARGE SCALE GENOMIC DNA]</scope>
    <source>
        <strain evidence="6">cv. G240</strain>
    </source>
</reference>
<keyword evidence="3" id="KW-0274">FAD</keyword>
<proteinExistence type="inferred from homology"/>
<evidence type="ECO:0000313" key="5">
    <source>
        <dbReference type="EMBL" id="KAF5950680.1"/>
    </source>
</evidence>
<organism evidence="5 6">
    <name type="scientific">Camellia sinensis</name>
    <name type="common">Tea plant</name>
    <name type="synonym">Thea sinensis</name>
    <dbReference type="NCBI Taxonomy" id="4442"/>
    <lineage>
        <taxon>Eukaryota</taxon>
        <taxon>Viridiplantae</taxon>
        <taxon>Streptophyta</taxon>
        <taxon>Embryophyta</taxon>
        <taxon>Tracheophyta</taxon>
        <taxon>Spermatophyta</taxon>
        <taxon>Magnoliopsida</taxon>
        <taxon>eudicotyledons</taxon>
        <taxon>Gunneridae</taxon>
        <taxon>Pentapetalae</taxon>
        <taxon>asterids</taxon>
        <taxon>Ericales</taxon>
        <taxon>Theaceae</taxon>
        <taxon>Camellia</taxon>
    </lineage>
</organism>
<dbReference type="PANTHER" id="PTHR46056">
    <property type="entry name" value="LONG-CHAIN-ALCOHOL OXIDASE"/>
    <property type="match status" value="1"/>
</dbReference>
<dbReference type="GO" id="GO:0016491">
    <property type="term" value="F:oxidoreductase activity"/>
    <property type="evidence" value="ECO:0007669"/>
    <property type="project" value="UniProtKB-KW"/>
</dbReference>
<evidence type="ECO:0000256" key="4">
    <source>
        <dbReference type="ARBA" id="ARBA00023002"/>
    </source>
</evidence>